<name>A0A6G6W813_9ACTN</name>
<sequence length="167" mass="17753">MSTRVAQSRTVPHALEATYDETVAAPLPVVFARRHLALPPVTAVEGQEGPWGSHLGQSRTIVTGDGGRLRETLTELDRPHAFGYRIDVVGGPMRLLVGHLDGRWGFEPDGAGTRITWSWVLHARSPLTVPAVLVVARMWNGYARAALASVEEILGAPGSDSGGTGTG</sequence>
<gene>
    <name evidence="1" type="ORF">G5V58_00675</name>
</gene>
<dbReference type="EMBL" id="CP049257">
    <property type="protein sequence ID" value="QIG41481.1"/>
    <property type="molecule type" value="Genomic_DNA"/>
</dbReference>
<dbReference type="Proteomes" id="UP000502996">
    <property type="component" value="Chromosome"/>
</dbReference>
<dbReference type="Pfam" id="PF10604">
    <property type="entry name" value="Polyketide_cyc2"/>
    <property type="match status" value="1"/>
</dbReference>
<evidence type="ECO:0000313" key="1">
    <source>
        <dbReference type="EMBL" id="QIG41481.1"/>
    </source>
</evidence>
<dbReference type="Gene3D" id="3.30.530.20">
    <property type="match status" value="1"/>
</dbReference>
<organism evidence="1 2">
    <name type="scientific">Nocardioides anomalus</name>
    <dbReference type="NCBI Taxonomy" id="2712223"/>
    <lineage>
        <taxon>Bacteria</taxon>
        <taxon>Bacillati</taxon>
        <taxon>Actinomycetota</taxon>
        <taxon>Actinomycetes</taxon>
        <taxon>Propionibacteriales</taxon>
        <taxon>Nocardioidaceae</taxon>
        <taxon>Nocardioides</taxon>
    </lineage>
</organism>
<dbReference type="SUPFAM" id="SSF55961">
    <property type="entry name" value="Bet v1-like"/>
    <property type="match status" value="1"/>
</dbReference>
<evidence type="ECO:0000313" key="2">
    <source>
        <dbReference type="Proteomes" id="UP000502996"/>
    </source>
</evidence>
<proteinExistence type="predicted"/>
<dbReference type="InterPro" id="IPR019587">
    <property type="entry name" value="Polyketide_cyclase/dehydratase"/>
</dbReference>
<reference evidence="1 2" key="1">
    <citation type="submission" date="2020-02" db="EMBL/GenBank/DDBJ databases">
        <title>Full genome sequence of Nocardioides sp. R-3366.</title>
        <authorList>
            <person name="Im W.-T."/>
        </authorList>
    </citation>
    <scope>NUCLEOTIDE SEQUENCE [LARGE SCALE GENOMIC DNA]</scope>
    <source>
        <strain evidence="1 2">R-3366</strain>
    </source>
</reference>
<keyword evidence="2" id="KW-1185">Reference proteome</keyword>
<dbReference type="RefSeq" id="WP_165227862.1">
    <property type="nucleotide sequence ID" value="NZ_CP049257.1"/>
</dbReference>
<dbReference type="AlphaFoldDB" id="A0A6G6W813"/>
<accession>A0A6G6W813</accession>
<dbReference type="KEGG" id="nano:G5V58_00675"/>
<protein>
    <submittedName>
        <fullName evidence="1">SRPBCC family protein</fullName>
    </submittedName>
</protein>
<dbReference type="InterPro" id="IPR023393">
    <property type="entry name" value="START-like_dom_sf"/>
</dbReference>